<keyword evidence="6" id="KW-0812">Transmembrane</keyword>
<protein>
    <recommendedName>
        <fullName evidence="2">histidine kinase</fullName>
        <ecNumber evidence="2">2.7.13.3</ecNumber>
    </recommendedName>
</protein>
<dbReference type="InterPro" id="IPR035965">
    <property type="entry name" value="PAS-like_dom_sf"/>
</dbReference>
<dbReference type="InterPro" id="IPR036890">
    <property type="entry name" value="HATPase_C_sf"/>
</dbReference>
<dbReference type="SUPFAM" id="SSF55785">
    <property type="entry name" value="PYP-like sensor domain (PAS domain)"/>
    <property type="match status" value="2"/>
</dbReference>
<dbReference type="Gene3D" id="3.30.450.20">
    <property type="entry name" value="PAS domain"/>
    <property type="match status" value="2"/>
</dbReference>
<reference evidence="11" key="1">
    <citation type="submission" date="2016-10" db="EMBL/GenBank/DDBJ databases">
        <authorList>
            <person name="Varghese N."/>
            <person name="Submissions S."/>
        </authorList>
    </citation>
    <scope>NUCLEOTIDE SEQUENCE [LARGE SCALE GENOMIC DNA]</scope>
    <source>
        <strain evidence="11">DSM 25055</strain>
    </source>
</reference>
<dbReference type="InterPro" id="IPR003661">
    <property type="entry name" value="HisK_dim/P_dom"/>
</dbReference>
<comment type="catalytic activity">
    <reaction evidence="1">
        <text>ATP + protein L-histidine = ADP + protein N-phospho-L-histidine.</text>
        <dbReference type="EC" id="2.7.13.3"/>
    </reaction>
</comment>
<evidence type="ECO:0000259" key="7">
    <source>
        <dbReference type="PROSITE" id="PS50109"/>
    </source>
</evidence>
<dbReference type="EC" id="2.7.13.3" evidence="2"/>
<proteinExistence type="predicted"/>
<feature type="transmembrane region" description="Helical" evidence="6">
    <location>
        <begin position="45"/>
        <end position="67"/>
    </location>
</feature>
<evidence type="ECO:0000259" key="9">
    <source>
        <dbReference type="PROSITE" id="PS50113"/>
    </source>
</evidence>
<dbReference type="InterPro" id="IPR050736">
    <property type="entry name" value="Sensor_HK_Regulatory"/>
</dbReference>
<dbReference type="SUPFAM" id="SSF55874">
    <property type="entry name" value="ATPase domain of HSP90 chaperone/DNA topoisomerase II/histidine kinase"/>
    <property type="match status" value="1"/>
</dbReference>
<dbReference type="OrthoDB" id="8127at2157"/>
<dbReference type="Pfam" id="PF02518">
    <property type="entry name" value="HATPase_c"/>
    <property type="match status" value="1"/>
</dbReference>
<dbReference type="InterPro" id="IPR000014">
    <property type="entry name" value="PAS"/>
</dbReference>
<dbReference type="Pfam" id="PF08447">
    <property type="entry name" value="PAS_3"/>
    <property type="match status" value="1"/>
</dbReference>
<feature type="domain" description="PAS" evidence="8">
    <location>
        <begin position="349"/>
        <end position="419"/>
    </location>
</feature>
<keyword evidence="6" id="KW-1133">Transmembrane helix</keyword>
<evidence type="ECO:0000313" key="11">
    <source>
        <dbReference type="Proteomes" id="UP000199114"/>
    </source>
</evidence>
<dbReference type="PROSITE" id="PS50113">
    <property type="entry name" value="PAC"/>
    <property type="match status" value="1"/>
</dbReference>
<feature type="transmembrane region" description="Helical" evidence="6">
    <location>
        <begin position="185"/>
        <end position="204"/>
    </location>
</feature>
<dbReference type="AlphaFoldDB" id="A0A1H9FRM4"/>
<dbReference type="PANTHER" id="PTHR43711:SF1">
    <property type="entry name" value="HISTIDINE KINASE 1"/>
    <property type="match status" value="1"/>
</dbReference>
<dbReference type="CDD" id="cd00130">
    <property type="entry name" value="PAS"/>
    <property type="match status" value="1"/>
</dbReference>
<dbReference type="SUPFAM" id="SSF47384">
    <property type="entry name" value="Homodimeric domain of signal transducing histidine kinase"/>
    <property type="match status" value="1"/>
</dbReference>
<dbReference type="Gene3D" id="3.30.565.10">
    <property type="entry name" value="Histidine kinase-like ATPase, C-terminal domain"/>
    <property type="match status" value="1"/>
</dbReference>
<accession>A0A1H9FRM4</accession>
<dbReference type="EMBL" id="FOFD01000002">
    <property type="protein sequence ID" value="SEQ40591.1"/>
    <property type="molecule type" value="Genomic_DNA"/>
</dbReference>
<dbReference type="NCBIfam" id="TIGR00229">
    <property type="entry name" value="sensory_box"/>
    <property type="match status" value="1"/>
</dbReference>
<feature type="domain" description="Histidine kinase" evidence="7">
    <location>
        <begin position="485"/>
        <end position="678"/>
    </location>
</feature>
<name>A0A1H9FRM4_9EURY</name>
<feature type="transmembrane region" description="Helical" evidence="6">
    <location>
        <begin position="109"/>
        <end position="129"/>
    </location>
</feature>
<dbReference type="InterPro" id="IPR003594">
    <property type="entry name" value="HATPase_dom"/>
</dbReference>
<dbReference type="PROSITE" id="PS50112">
    <property type="entry name" value="PAS"/>
    <property type="match status" value="1"/>
</dbReference>
<evidence type="ECO:0000256" key="2">
    <source>
        <dbReference type="ARBA" id="ARBA00012438"/>
    </source>
</evidence>
<dbReference type="PANTHER" id="PTHR43711">
    <property type="entry name" value="TWO-COMPONENT HISTIDINE KINASE"/>
    <property type="match status" value="1"/>
</dbReference>
<dbReference type="Proteomes" id="UP000199114">
    <property type="component" value="Unassembled WGS sequence"/>
</dbReference>
<evidence type="ECO:0000259" key="8">
    <source>
        <dbReference type="PROSITE" id="PS50112"/>
    </source>
</evidence>
<dbReference type="PROSITE" id="PS50109">
    <property type="entry name" value="HIS_KIN"/>
    <property type="match status" value="1"/>
</dbReference>
<evidence type="ECO:0000256" key="6">
    <source>
        <dbReference type="SAM" id="Phobius"/>
    </source>
</evidence>
<gene>
    <name evidence="10" type="ORF">SAMN04489841_1659</name>
</gene>
<dbReference type="InterPro" id="IPR036097">
    <property type="entry name" value="HisK_dim/P_sf"/>
</dbReference>
<dbReference type="SMART" id="SM00388">
    <property type="entry name" value="HisKA"/>
    <property type="match status" value="1"/>
</dbReference>
<dbReference type="Pfam" id="PF16927">
    <property type="entry name" value="HisKA_7TM"/>
    <property type="match status" value="1"/>
</dbReference>
<keyword evidence="11" id="KW-1185">Reference proteome</keyword>
<dbReference type="Pfam" id="PF00512">
    <property type="entry name" value="HisKA"/>
    <property type="match status" value="1"/>
</dbReference>
<feature type="transmembrane region" description="Helical" evidence="6">
    <location>
        <begin position="73"/>
        <end position="97"/>
    </location>
</feature>
<dbReference type="Gene3D" id="1.10.287.130">
    <property type="match status" value="1"/>
</dbReference>
<dbReference type="InterPro" id="IPR013655">
    <property type="entry name" value="PAS_fold_3"/>
</dbReference>
<keyword evidence="5" id="KW-0902">Two-component regulatory system</keyword>
<evidence type="ECO:0000256" key="3">
    <source>
        <dbReference type="ARBA" id="ARBA00022679"/>
    </source>
</evidence>
<dbReference type="InterPro" id="IPR005467">
    <property type="entry name" value="His_kinase_dom"/>
</dbReference>
<keyword evidence="3" id="KW-0808">Transferase</keyword>
<dbReference type="InterPro" id="IPR000700">
    <property type="entry name" value="PAS-assoc_C"/>
</dbReference>
<feature type="transmembrane region" description="Helical" evidence="6">
    <location>
        <begin position="149"/>
        <end position="173"/>
    </location>
</feature>
<keyword evidence="4" id="KW-0418">Kinase</keyword>
<feature type="domain" description="PAC" evidence="9">
    <location>
        <begin position="423"/>
        <end position="474"/>
    </location>
</feature>
<dbReference type="CDD" id="cd00082">
    <property type="entry name" value="HisKA"/>
    <property type="match status" value="1"/>
</dbReference>
<sequence length="678" mass="75883">MNLQYIPEVIPYIWILFLSTLIASGIATYTIVAKPDSLREPSVRAFVGLNVGSALWSGAYAIQVLSVSLQTKLAWFTVAWIGSVLVVVSIFSFAIAYTGYEKWLSRRTLLLVAIEPIFAFVLLVTRYQNLYTQSAETVSVSGLIVLDRSFGPIGLIHVLYLYSLLIVAAGFLLRMAYNSRRVYKVQAIAVLIAILVPIFANIVWFLELGPIEGIDFTPVAFVVSGLVYAVTVYRHHLLDIQPVARTAVVENMRDGFLVIDDTDRIRDANEAVRKMVSRDGPRSVIGRNVTTVLPDVASIIRADSSTDHNEISVDSGDGRRLFDVQVQPLSGEGHFRLLLLRDVTSQHAVEQRYQAYIENASDLITMVDRNGIVHYQSPSVSTVLGYDQSDLTGQFYLEYVHPEDRTRIKDVFRESLTQQDSIRREEYRLRDADGAWREVETIGRNLLGEPFVDGFVLNTRDITERKRRERELRQKNEQLDRFAGILSHDLRNPLAVAQGYLEAASERVECEFHDDIEIAHDRIESILGDVLLLARDGDVITDTEPIDFTRAVKQAWKNVDTADASLSVASDRSIVADEDRLLRLLENLFRNAIEHCGPAVHVRAETCAHGFFVEDDGPGIPDGDRQGIFEFGHTTSESGTGFGLAIVSQIVDGHGWSIQVTESEDRGTRFEFITSPSS</sequence>
<keyword evidence="6" id="KW-0472">Membrane</keyword>
<dbReference type="GO" id="GO:0000155">
    <property type="term" value="F:phosphorelay sensor kinase activity"/>
    <property type="evidence" value="ECO:0007669"/>
    <property type="project" value="InterPro"/>
</dbReference>
<dbReference type="SMART" id="SM00387">
    <property type="entry name" value="HATPase_c"/>
    <property type="match status" value="1"/>
</dbReference>
<organism evidence="10 11">
    <name type="scientific">Natrinema salaciae</name>
    <dbReference type="NCBI Taxonomy" id="1186196"/>
    <lineage>
        <taxon>Archaea</taxon>
        <taxon>Methanobacteriati</taxon>
        <taxon>Methanobacteriota</taxon>
        <taxon>Stenosarchaea group</taxon>
        <taxon>Halobacteria</taxon>
        <taxon>Halobacteriales</taxon>
        <taxon>Natrialbaceae</taxon>
        <taxon>Natrinema</taxon>
    </lineage>
</organism>
<dbReference type="CDD" id="cd00075">
    <property type="entry name" value="HATPase"/>
    <property type="match status" value="1"/>
</dbReference>
<feature type="transmembrane region" description="Helical" evidence="6">
    <location>
        <begin position="12"/>
        <end position="33"/>
    </location>
</feature>
<dbReference type="RefSeq" id="WP_090616207.1">
    <property type="nucleotide sequence ID" value="NZ_FOFD01000002.1"/>
</dbReference>
<evidence type="ECO:0000256" key="1">
    <source>
        <dbReference type="ARBA" id="ARBA00000085"/>
    </source>
</evidence>
<evidence type="ECO:0000256" key="5">
    <source>
        <dbReference type="ARBA" id="ARBA00023012"/>
    </source>
</evidence>
<evidence type="ECO:0000313" key="10">
    <source>
        <dbReference type="EMBL" id="SEQ40591.1"/>
    </source>
</evidence>
<evidence type="ECO:0000256" key="4">
    <source>
        <dbReference type="ARBA" id="ARBA00022777"/>
    </source>
</evidence>
<dbReference type="Pfam" id="PF13188">
    <property type="entry name" value="PAS_8"/>
    <property type="match status" value="1"/>
</dbReference>
<dbReference type="SMART" id="SM00091">
    <property type="entry name" value="PAS"/>
    <property type="match status" value="2"/>
</dbReference>
<dbReference type="STRING" id="1186196.SAMN04489841_1659"/>
<dbReference type="InterPro" id="IPR031621">
    <property type="entry name" value="HisKA_7TM"/>
</dbReference>